<evidence type="ECO:0000256" key="2">
    <source>
        <dbReference type="ARBA" id="ARBA00004936"/>
    </source>
</evidence>
<name>A0ABQ6G6H8_9BACL</name>
<evidence type="ECO:0000256" key="5">
    <source>
        <dbReference type="ARBA" id="ARBA00022692"/>
    </source>
</evidence>
<dbReference type="Gene3D" id="3.30.1120.170">
    <property type="match status" value="1"/>
</dbReference>
<dbReference type="SUPFAM" id="SSF53649">
    <property type="entry name" value="Alkaline phosphatase-like"/>
    <property type="match status" value="1"/>
</dbReference>
<dbReference type="PANTHER" id="PTHR47371:SF3">
    <property type="entry name" value="PHOSPHOGLYCEROL TRANSFERASE I"/>
    <property type="match status" value="1"/>
</dbReference>
<comment type="similarity">
    <text evidence="3 8">Belongs to the LTA synthase family.</text>
</comment>
<keyword evidence="12" id="KW-1185">Reference proteome</keyword>
<evidence type="ECO:0000256" key="7">
    <source>
        <dbReference type="ARBA" id="ARBA00023136"/>
    </source>
</evidence>
<feature type="domain" description="Sulfatase N-terminal" evidence="10">
    <location>
        <begin position="239"/>
        <end position="531"/>
    </location>
</feature>
<proteinExistence type="inferred from homology"/>
<accession>A0ABQ6G6H8</accession>
<sequence>MRNDNRWKSLLSKPFVIFSIIMILKMLLVWLIVFDGGTKDLAKMLITGIASIGFIFCLIESFAFRKKFMTYLISDLVLTGIYFAVIMYYKYFGVIVTYHELRQVNQVSEVNSSVISLMDPYFLFIFTDIVAAFLMIAFSRRFRTWSKTLSVREGRSWFAAGQVLALAACAAAIIPYRQDMNEFQQAKNMGILNYEVYATFASSKDLPITAEKITPEMVAQEKGVTEPADPAFWEAAKGKNVIVIQLEAFQNFLINLKIDGQEITPNMNKLASGHFYFPHFFQQVGQGNTADAEFVVNTSLYVPPNGAASEVYADKDLPSMPKAFAANGYQTATFHTNNIMFWNRDQLYKALGWDKYYDDRFFGKDDIVAFGPSDEVLYAKTADELAKMQQTGQPFYTQLISMSGHHPFRIPESKFKITLPTRYQNTLVGDYIEAQNYADYALGQFIDELKQNGVWDNSVIVLYGDHQGLPIYSLNNDEKKLMKEIYGRDYALPDMMNIPLVMSVPGQQPQVFQQVGGQSDIFPTIANLTGVSLKDQVHFGQDLLNNTTNILPERYYLPSGSFISDKGAFVPGSDYADGMTYPLLGGPVTEPMESKDTYTRARRLVSMSDEFVTSLPEWNSKDVTLKEGTQVASK</sequence>
<evidence type="ECO:0000256" key="4">
    <source>
        <dbReference type="ARBA" id="ARBA00022475"/>
    </source>
</evidence>
<comment type="subcellular location">
    <subcellularLocation>
        <location evidence="1">Cell membrane</location>
        <topology evidence="1">Multi-pass membrane protein</topology>
    </subcellularLocation>
</comment>
<dbReference type="Proteomes" id="UP001157114">
    <property type="component" value="Unassembled WGS sequence"/>
</dbReference>
<evidence type="ECO:0000256" key="8">
    <source>
        <dbReference type="PIRNR" id="PIRNR005091"/>
    </source>
</evidence>
<keyword evidence="5 9" id="KW-0812">Transmembrane</keyword>
<feature type="transmembrane region" description="Helical" evidence="9">
    <location>
        <begin position="118"/>
        <end position="137"/>
    </location>
</feature>
<dbReference type="InterPro" id="IPR000917">
    <property type="entry name" value="Sulfatase_N"/>
</dbReference>
<dbReference type="Gene3D" id="3.40.720.10">
    <property type="entry name" value="Alkaline Phosphatase, subunit A"/>
    <property type="match status" value="1"/>
</dbReference>
<evidence type="ECO:0000256" key="1">
    <source>
        <dbReference type="ARBA" id="ARBA00004651"/>
    </source>
</evidence>
<feature type="transmembrane region" description="Helical" evidence="9">
    <location>
        <begin position="76"/>
        <end position="98"/>
    </location>
</feature>
<evidence type="ECO:0000313" key="12">
    <source>
        <dbReference type="Proteomes" id="UP001157114"/>
    </source>
</evidence>
<dbReference type="InterPro" id="IPR050448">
    <property type="entry name" value="OpgB/LTA_synthase_biosynth"/>
</dbReference>
<feature type="transmembrane region" description="Helical" evidence="9">
    <location>
        <begin position="45"/>
        <end position="64"/>
    </location>
</feature>
<dbReference type="CDD" id="cd16015">
    <property type="entry name" value="LTA_synthase"/>
    <property type="match status" value="1"/>
</dbReference>
<evidence type="ECO:0000259" key="10">
    <source>
        <dbReference type="Pfam" id="PF00884"/>
    </source>
</evidence>
<comment type="pathway">
    <text evidence="2">Cell wall biogenesis; lipoteichoic acid biosynthesis.</text>
</comment>
<evidence type="ECO:0000256" key="6">
    <source>
        <dbReference type="ARBA" id="ARBA00022989"/>
    </source>
</evidence>
<feature type="transmembrane region" description="Helical" evidence="9">
    <location>
        <begin position="12"/>
        <end position="33"/>
    </location>
</feature>
<dbReference type="Pfam" id="PF00884">
    <property type="entry name" value="Sulfatase"/>
    <property type="match status" value="1"/>
</dbReference>
<reference evidence="11 12" key="1">
    <citation type="submission" date="2023-03" db="EMBL/GenBank/DDBJ databases">
        <title>Draft genome sequence of the bacteria which degrade cell wall of Tricholomamatutake.</title>
        <authorList>
            <person name="Konishi Y."/>
            <person name="Fukuta Y."/>
            <person name="Shirasaka N."/>
        </authorList>
    </citation>
    <scope>NUCLEOTIDE SEQUENCE [LARGE SCALE GENOMIC DNA]</scope>
    <source>
        <strain evidence="12">mu1</strain>
    </source>
</reference>
<organism evidence="11 12">
    <name type="scientific">Paenibacillus glycanilyticus</name>
    <dbReference type="NCBI Taxonomy" id="126569"/>
    <lineage>
        <taxon>Bacteria</taxon>
        <taxon>Bacillati</taxon>
        <taxon>Bacillota</taxon>
        <taxon>Bacilli</taxon>
        <taxon>Bacillales</taxon>
        <taxon>Paenibacillaceae</taxon>
        <taxon>Paenibacillus</taxon>
    </lineage>
</organism>
<dbReference type="PANTHER" id="PTHR47371">
    <property type="entry name" value="LIPOTEICHOIC ACID SYNTHASE"/>
    <property type="match status" value="1"/>
</dbReference>
<keyword evidence="6 9" id="KW-1133">Transmembrane helix</keyword>
<dbReference type="PIRSF" id="PIRSF005091">
    <property type="entry name" value="Mmb_sulf_HI1246"/>
    <property type="match status" value="1"/>
</dbReference>
<comment type="caution">
    <text evidence="11">The sequence shown here is derived from an EMBL/GenBank/DDBJ whole genome shotgun (WGS) entry which is preliminary data.</text>
</comment>
<dbReference type="InterPro" id="IPR012160">
    <property type="entry name" value="LtaS-like"/>
</dbReference>
<dbReference type="InterPro" id="IPR017850">
    <property type="entry name" value="Alkaline_phosphatase_core_sf"/>
</dbReference>
<feature type="transmembrane region" description="Helical" evidence="9">
    <location>
        <begin position="157"/>
        <end position="176"/>
    </location>
</feature>
<dbReference type="EMBL" id="BSSQ01000001">
    <property type="protein sequence ID" value="GLX66045.1"/>
    <property type="molecule type" value="Genomic_DNA"/>
</dbReference>
<evidence type="ECO:0000256" key="3">
    <source>
        <dbReference type="ARBA" id="ARBA00009983"/>
    </source>
</evidence>
<evidence type="ECO:0000313" key="11">
    <source>
        <dbReference type="EMBL" id="GLX66045.1"/>
    </source>
</evidence>
<gene>
    <name evidence="11" type="ORF">MU1_03890</name>
</gene>
<keyword evidence="7 8" id="KW-0472">Membrane</keyword>
<keyword evidence="4 8" id="KW-1003">Cell membrane</keyword>
<evidence type="ECO:0000256" key="9">
    <source>
        <dbReference type="SAM" id="Phobius"/>
    </source>
</evidence>
<dbReference type="RefSeq" id="WP_284236723.1">
    <property type="nucleotide sequence ID" value="NZ_BSSQ01000001.1"/>
</dbReference>
<protein>
    <recommendedName>
        <fullName evidence="10">Sulfatase N-terminal domain-containing protein</fullName>
    </recommendedName>
</protein>